<feature type="domain" description="Teneurin-like YD-shell" evidence="2">
    <location>
        <begin position="635"/>
        <end position="783"/>
    </location>
</feature>
<proteinExistence type="predicted"/>
<dbReference type="InterPro" id="IPR006530">
    <property type="entry name" value="YD"/>
</dbReference>
<dbReference type="NCBIfam" id="TIGR01643">
    <property type="entry name" value="YD_repeat_2x"/>
    <property type="match status" value="3"/>
</dbReference>
<dbReference type="PANTHER" id="PTHR32305">
    <property type="match status" value="1"/>
</dbReference>
<sequence length="825" mass="88769">MGSGAHPPRNDQENNIVKEIISKESPYINIYLITIHSLSLAYPKENDMTKRICVIVTAVACGPALAFAAEGTLGWRYIDWYKSGSTIRYARDPVTACSNSSLPGAFWGLISMEPLVTSSGWDGGAYFCNLIGHTKPPSGAALVILDCDAMAGYIPQFPGVCKKKRQAPPAAPGCSANSAGFTIGNPIMLAAGAKIQNEVELQSGKSLQVSRLYRTERAPSHTSTAGYIWSFSFQRYLLAAPVPAGQVSPFVTLFNSDGTSVQFNKAGNQYVPADSHGDVLTPLPTGPDEWLLKTAEGRLDKFTKVSGHLRLTASTTAAGQTSTYLYDSNGRLTDISDTAGRTLKVTWHDNYTIAAIASPELEVRYNYEQLGAASGVTTPGAARLVSVSKYTPDGKVISTRQYHYGEDWDTWFLLTGITDENNVRYTSYAYDNEGRAVRSEHAGGADRYDISYPSDSSRVVTDPLGAQRTITLSWVGAHHLVTKFSQPGGAGCGPAAANYAYNDNGTLLSRTDFNGTKTCYSYASARKLETTRVEGLQATASCPAPGAIPSVGQRKTSTKWHPDWAIPVATATPLKLTHYIYNGQPDLDGKILDCASGATLPNGLPFAVLCKKIEIPTSDANGSAGFNATPAGPARATTYTYNADGQVLTETAMGRAGSSGDTTTYAYYTATGASYFAGDLAKVTLPDGSTTEYLEYTASGMPTRIREANSQTTLQVFSPQGWLLQRTIFAGTPDEQQTRYSYDPAGQLIRVEFPDTTAVSYTYDDAHRLTGISDNSGNTVRYVLDPAGNRISEEVRNANGILRHQITRVFDVLGRLQQTSEGGQR</sequence>
<dbReference type="InterPro" id="IPR031325">
    <property type="entry name" value="RHS_repeat"/>
</dbReference>
<dbReference type="PANTHER" id="PTHR32305:SF15">
    <property type="entry name" value="PROTEIN RHSA-RELATED"/>
    <property type="match status" value="1"/>
</dbReference>
<evidence type="ECO:0000313" key="4">
    <source>
        <dbReference type="Proteomes" id="UP000484015"/>
    </source>
</evidence>
<name>A0A6L6PY19_9BURK</name>
<evidence type="ECO:0000313" key="3">
    <source>
        <dbReference type="EMBL" id="MTW02079.1"/>
    </source>
</evidence>
<dbReference type="Pfam" id="PF25023">
    <property type="entry name" value="TEN_YD-shell"/>
    <property type="match status" value="1"/>
</dbReference>
<dbReference type="Pfam" id="PF05593">
    <property type="entry name" value="RHS_repeat"/>
    <property type="match status" value="1"/>
</dbReference>
<dbReference type="AlphaFoldDB" id="A0A6L6PY19"/>
<evidence type="ECO:0000259" key="2">
    <source>
        <dbReference type="Pfam" id="PF25023"/>
    </source>
</evidence>
<reference evidence="3 4" key="1">
    <citation type="submission" date="2019-11" db="EMBL/GenBank/DDBJ databases">
        <title>Type strains purchased from KCTC, JCM and DSMZ.</title>
        <authorList>
            <person name="Lu H."/>
        </authorList>
    </citation>
    <scope>NUCLEOTIDE SEQUENCE [LARGE SCALE GENOMIC DNA]</scope>
    <source>
        <strain evidence="3 4">KCTC 42409</strain>
    </source>
</reference>
<dbReference type="InterPro" id="IPR056823">
    <property type="entry name" value="TEN-like_YD-shell"/>
</dbReference>
<dbReference type="RefSeq" id="WP_155438450.1">
    <property type="nucleotide sequence ID" value="NZ_WNLA01000003.1"/>
</dbReference>
<dbReference type="Gene3D" id="2.180.10.10">
    <property type="entry name" value="RHS repeat-associated core"/>
    <property type="match status" value="3"/>
</dbReference>
<evidence type="ECO:0000256" key="1">
    <source>
        <dbReference type="ARBA" id="ARBA00022737"/>
    </source>
</evidence>
<dbReference type="EMBL" id="WNLA01000003">
    <property type="protein sequence ID" value="MTW02079.1"/>
    <property type="molecule type" value="Genomic_DNA"/>
</dbReference>
<gene>
    <name evidence="3" type="ORF">GM668_08240</name>
</gene>
<protein>
    <recommendedName>
        <fullName evidence="2">Teneurin-like YD-shell domain-containing protein</fullName>
    </recommendedName>
</protein>
<dbReference type="OrthoDB" id="8727902at2"/>
<dbReference type="InterPro" id="IPR050708">
    <property type="entry name" value="T6SS_VgrG/RHS"/>
</dbReference>
<keyword evidence="4" id="KW-1185">Reference proteome</keyword>
<comment type="caution">
    <text evidence="3">The sequence shown here is derived from an EMBL/GenBank/DDBJ whole genome shotgun (WGS) entry which is preliminary data.</text>
</comment>
<organism evidence="3 4">
    <name type="scientific">Pseudoduganella ginsengisoli</name>
    <dbReference type="NCBI Taxonomy" id="1462440"/>
    <lineage>
        <taxon>Bacteria</taxon>
        <taxon>Pseudomonadati</taxon>
        <taxon>Pseudomonadota</taxon>
        <taxon>Betaproteobacteria</taxon>
        <taxon>Burkholderiales</taxon>
        <taxon>Oxalobacteraceae</taxon>
        <taxon>Telluria group</taxon>
        <taxon>Pseudoduganella</taxon>
    </lineage>
</organism>
<accession>A0A6L6PY19</accession>
<dbReference type="Proteomes" id="UP000484015">
    <property type="component" value="Unassembled WGS sequence"/>
</dbReference>
<keyword evidence="1" id="KW-0677">Repeat</keyword>